<evidence type="ECO:0000256" key="11">
    <source>
        <dbReference type="ARBA" id="ARBA00047527"/>
    </source>
</evidence>
<dbReference type="InterPro" id="IPR005750">
    <property type="entry name" value="UDP_GlcNAc_COvinyl_MurA"/>
</dbReference>
<dbReference type="Gene3D" id="3.65.10.10">
    <property type="entry name" value="Enolpyruvate transferase domain"/>
    <property type="match status" value="2"/>
</dbReference>
<evidence type="ECO:0000256" key="9">
    <source>
        <dbReference type="ARBA" id="ARBA00023316"/>
    </source>
</evidence>
<evidence type="ECO:0000256" key="3">
    <source>
        <dbReference type="ARBA" id="ARBA00022490"/>
    </source>
</evidence>
<dbReference type="GO" id="GO:0008760">
    <property type="term" value="F:UDP-N-acetylglucosamine 1-carboxyvinyltransferase activity"/>
    <property type="evidence" value="ECO:0007669"/>
    <property type="project" value="UniProtKB-EC"/>
</dbReference>
<evidence type="ECO:0000256" key="5">
    <source>
        <dbReference type="ARBA" id="ARBA00022679"/>
    </source>
</evidence>
<dbReference type="PANTHER" id="PTHR43783">
    <property type="entry name" value="UDP-N-ACETYLGLUCOSAMINE 1-CARBOXYVINYLTRANSFERASE"/>
    <property type="match status" value="1"/>
</dbReference>
<dbReference type="InterPro" id="IPR050068">
    <property type="entry name" value="MurA_subfamily"/>
</dbReference>
<dbReference type="CDD" id="cd01555">
    <property type="entry name" value="UdpNAET"/>
    <property type="match status" value="1"/>
</dbReference>
<feature type="modified residue" description="2-(S-cysteinyl)pyruvic acid O-phosphothioketal" evidence="12">
    <location>
        <position position="117"/>
    </location>
</feature>
<comment type="caution">
    <text evidence="12">Lacks conserved residue(s) required for the propagation of feature annotation.</text>
</comment>
<dbReference type="InterPro" id="IPR001986">
    <property type="entry name" value="Enolpyruvate_Tfrase_dom"/>
</dbReference>
<dbReference type="EMBL" id="JBHUCX010000092">
    <property type="protein sequence ID" value="MFD1677317.1"/>
    <property type="molecule type" value="Genomic_DNA"/>
</dbReference>
<evidence type="ECO:0000256" key="8">
    <source>
        <dbReference type="ARBA" id="ARBA00023306"/>
    </source>
</evidence>
<protein>
    <recommendedName>
        <fullName evidence="12">UDP-N-acetylglucosamine 1-carboxyvinyltransferase</fullName>
        <ecNumber evidence="12">2.5.1.7</ecNumber>
    </recommendedName>
    <alternativeName>
        <fullName evidence="12">Enoylpyruvate transferase</fullName>
    </alternativeName>
    <alternativeName>
        <fullName evidence="12">UDP-N-acetylglucosamine enolpyruvyl transferase</fullName>
        <shortName evidence="12">EPT</shortName>
    </alternativeName>
</protein>
<organism evidence="14 15">
    <name type="scientific">Alicyclobacillus fodiniaquatilis</name>
    <dbReference type="NCBI Taxonomy" id="1661150"/>
    <lineage>
        <taxon>Bacteria</taxon>
        <taxon>Bacillati</taxon>
        <taxon>Bacillota</taxon>
        <taxon>Bacilli</taxon>
        <taxon>Bacillales</taxon>
        <taxon>Alicyclobacillaceae</taxon>
        <taxon>Alicyclobacillus</taxon>
    </lineage>
</organism>
<accession>A0ABW4JR52</accession>
<dbReference type="Proteomes" id="UP001597079">
    <property type="component" value="Unassembled WGS sequence"/>
</dbReference>
<dbReference type="InterPro" id="IPR036968">
    <property type="entry name" value="Enolpyruvate_Tfrase_sf"/>
</dbReference>
<name>A0ABW4JR52_9BACL</name>
<evidence type="ECO:0000256" key="1">
    <source>
        <dbReference type="ARBA" id="ARBA00004496"/>
    </source>
</evidence>
<keyword evidence="12" id="KW-0670">Pyruvate</keyword>
<dbReference type="InterPro" id="IPR013792">
    <property type="entry name" value="RNA3'P_cycl/enolpyr_Trfase_a/b"/>
</dbReference>
<feature type="binding site" evidence="12">
    <location>
        <position position="93"/>
    </location>
    <ligand>
        <name>UDP-N-acetyl-alpha-D-glucosamine</name>
        <dbReference type="ChEBI" id="CHEBI:57705"/>
    </ligand>
</feature>
<evidence type="ECO:0000256" key="10">
    <source>
        <dbReference type="ARBA" id="ARBA00038367"/>
    </source>
</evidence>
<evidence type="ECO:0000256" key="2">
    <source>
        <dbReference type="ARBA" id="ARBA00004752"/>
    </source>
</evidence>
<feature type="binding site" evidence="12">
    <location>
        <position position="327"/>
    </location>
    <ligand>
        <name>UDP-N-acetyl-alpha-D-glucosamine</name>
        <dbReference type="ChEBI" id="CHEBI:57705"/>
    </ligand>
</feature>
<comment type="pathway">
    <text evidence="2 12">Cell wall biogenesis; peptidoglycan biosynthesis.</text>
</comment>
<proteinExistence type="inferred from homology"/>
<keyword evidence="3 12" id="KW-0963">Cytoplasm</keyword>
<comment type="caution">
    <text evidence="14">The sequence shown here is derived from an EMBL/GenBank/DDBJ whole genome shotgun (WGS) entry which is preliminary data.</text>
</comment>
<keyword evidence="5 12" id="KW-0808">Transferase</keyword>
<keyword evidence="15" id="KW-1185">Reference proteome</keyword>
<dbReference type="NCBIfam" id="TIGR01072">
    <property type="entry name" value="murA"/>
    <property type="match status" value="1"/>
</dbReference>
<feature type="active site" description="Proton donor" evidence="12">
    <location>
        <position position="117"/>
    </location>
</feature>
<feature type="binding site" evidence="12">
    <location>
        <begin position="22"/>
        <end position="23"/>
    </location>
    <ligand>
        <name>phosphoenolpyruvate</name>
        <dbReference type="ChEBI" id="CHEBI:58702"/>
    </ligand>
</feature>
<keyword evidence="4 12" id="KW-0132">Cell division</keyword>
<gene>
    <name evidence="12 14" type="primary">murA</name>
    <name evidence="14" type="ORF">ACFSB2_21830</name>
</gene>
<reference evidence="15" key="1">
    <citation type="journal article" date="2019" name="Int. J. Syst. Evol. Microbiol.">
        <title>The Global Catalogue of Microorganisms (GCM) 10K type strain sequencing project: providing services to taxonomists for standard genome sequencing and annotation.</title>
        <authorList>
            <consortium name="The Broad Institute Genomics Platform"/>
            <consortium name="The Broad Institute Genome Sequencing Center for Infectious Disease"/>
            <person name="Wu L."/>
            <person name="Ma J."/>
        </authorList>
    </citation>
    <scope>NUCLEOTIDE SEQUENCE [LARGE SCALE GENOMIC DNA]</scope>
    <source>
        <strain evidence="15">CGMCC 1.12286</strain>
    </source>
</reference>
<keyword evidence="7 12" id="KW-0573">Peptidoglycan synthesis</keyword>
<feature type="domain" description="Enolpyruvate transferase" evidence="13">
    <location>
        <begin position="7"/>
        <end position="406"/>
    </location>
</feature>
<evidence type="ECO:0000256" key="12">
    <source>
        <dbReference type="HAMAP-Rule" id="MF_00111"/>
    </source>
</evidence>
<sequence>MDILRIHGGTPLNGETHVYGAKNAALPILAATVMVSGTSVIEDVPDLEDVRVMMQILERLGARVRWSAPGTIEVDASTINKTDVPAELMQRMRSSIFLMGPMLARFGEVTLSKPGGCVIGQRPIDYHLHGMRQLGAKIDEQHGYIRCTTRRLVGTSITLDFPSVGATENLMMAAALADGVTVIENAAREPEVADLAQFLLATGATIDGAGEDTVVVRGCSNLHGSAYRIVPDRIVTGTLLLAAAATHGEITLHGAQSGHLGAILQKLRDTGVRVDVDRDIITVKCEQHPRAVDFRTAPFPGFPTDLQAPFMALLTTANGTGVIHESVFEARFKHVDELKRMGADIAVDLRTAVVRGVQSLSGARVVASDLRAGAALLVAGLMADGVTEVEGVHHIDRGYQSIERHLQTLGARIERVSNQVPV</sequence>
<comment type="function">
    <text evidence="12">Cell wall formation. Adds enolpyruvyl to UDP-N-acetylglucosamine.</text>
</comment>
<evidence type="ECO:0000313" key="14">
    <source>
        <dbReference type="EMBL" id="MFD1677317.1"/>
    </source>
</evidence>
<dbReference type="EC" id="2.5.1.7" evidence="12"/>
<dbReference type="Pfam" id="PF00275">
    <property type="entry name" value="EPSP_synthase"/>
    <property type="match status" value="1"/>
</dbReference>
<comment type="subcellular location">
    <subcellularLocation>
        <location evidence="1 12">Cytoplasm</location>
    </subcellularLocation>
</comment>
<comment type="catalytic activity">
    <reaction evidence="11 12">
        <text>phosphoenolpyruvate + UDP-N-acetyl-alpha-D-glucosamine = UDP-N-acetyl-3-O-(1-carboxyvinyl)-alpha-D-glucosamine + phosphate</text>
        <dbReference type="Rhea" id="RHEA:18681"/>
        <dbReference type="ChEBI" id="CHEBI:43474"/>
        <dbReference type="ChEBI" id="CHEBI:57705"/>
        <dbReference type="ChEBI" id="CHEBI:58702"/>
        <dbReference type="ChEBI" id="CHEBI:68483"/>
        <dbReference type="EC" id="2.5.1.7"/>
    </reaction>
</comment>
<evidence type="ECO:0000259" key="13">
    <source>
        <dbReference type="Pfam" id="PF00275"/>
    </source>
</evidence>
<dbReference type="NCBIfam" id="NF006873">
    <property type="entry name" value="PRK09369.1"/>
    <property type="match status" value="1"/>
</dbReference>
<keyword evidence="6 12" id="KW-0133">Cell shape</keyword>
<dbReference type="HAMAP" id="MF_00111">
    <property type="entry name" value="MurA"/>
    <property type="match status" value="1"/>
</dbReference>
<comment type="similarity">
    <text evidence="10 12">Belongs to the EPSP synthase family. MurA subfamily.</text>
</comment>
<feature type="binding site" evidence="12">
    <location>
        <position position="305"/>
    </location>
    <ligand>
        <name>UDP-N-acetyl-alpha-D-glucosamine</name>
        <dbReference type="ChEBI" id="CHEBI:57705"/>
    </ligand>
</feature>
<dbReference type="RefSeq" id="WP_377945223.1">
    <property type="nucleotide sequence ID" value="NZ_JBHUCX010000092.1"/>
</dbReference>
<evidence type="ECO:0000256" key="7">
    <source>
        <dbReference type="ARBA" id="ARBA00022984"/>
    </source>
</evidence>
<dbReference type="PANTHER" id="PTHR43783:SF1">
    <property type="entry name" value="UDP-N-ACETYLGLUCOSAMINE 1-CARBOXYVINYLTRANSFERASE"/>
    <property type="match status" value="1"/>
</dbReference>
<evidence type="ECO:0000256" key="4">
    <source>
        <dbReference type="ARBA" id="ARBA00022618"/>
    </source>
</evidence>
<evidence type="ECO:0000256" key="6">
    <source>
        <dbReference type="ARBA" id="ARBA00022960"/>
    </source>
</evidence>
<keyword evidence="8 12" id="KW-0131">Cell cycle</keyword>
<keyword evidence="9 12" id="KW-0961">Cell wall biogenesis/degradation</keyword>
<evidence type="ECO:0000313" key="15">
    <source>
        <dbReference type="Proteomes" id="UP001597079"/>
    </source>
</evidence>
<dbReference type="SUPFAM" id="SSF55205">
    <property type="entry name" value="EPT/RTPC-like"/>
    <property type="match status" value="1"/>
</dbReference>